<dbReference type="GO" id="GO:0015074">
    <property type="term" value="P:DNA integration"/>
    <property type="evidence" value="ECO:0007669"/>
    <property type="project" value="UniProtKB-KW"/>
</dbReference>
<reference evidence="6" key="1">
    <citation type="submission" date="2016-10" db="EMBL/GenBank/DDBJ databases">
        <authorList>
            <person name="Varghese N."/>
        </authorList>
    </citation>
    <scope>NUCLEOTIDE SEQUENCE [LARGE SCALE GENOMIC DNA]</scope>
    <source>
        <strain evidence="6">DSM 17980</strain>
    </source>
</reference>
<dbReference type="SUPFAM" id="SSF56349">
    <property type="entry name" value="DNA breaking-rejoining enzymes"/>
    <property type="match status" value="1"/>
</dbReference>
<dbReference type="InterPro" id="IPR013762">
    <property type="entry name" value="Integrase-like_cat_sf"/>
</dbReference>
<sequence>RLSFPRIWPFYSAIFGQAITSAFGHFEMAKTRRIRERTRDDYEIAISQYLVPRIGHIKLSELRPDQVQKAYNDIETNNGPHIARKCHAILHSALSQAEKWGLVARNVASLAEPPKVPRREMRPLSPEEVSKFIAAIQGNRYGAYFLLLLDTGMRPGEALALTWDDVDLENGVIQINKALSTGRPKLYMGEGKTAKSRRSVVITPNTVATLKAHKAHIAQERLKAGQYWEDNNLVFPNSLGGYSDQHNIARRYFKPVLRDLGLPESIRIYDLRHTVATLLLAANTHPKLVAERLGHANTTLTLDRYTHVLPTMQNQVAATMQMFLGAQEAHKRK</sequence>
<keyword evidence="6" id="KW-1185">Reference proteome</keyword>
<proteinExistence type="predicted"/>
<dbReference type="Gene3D" id="1.10.150.130">
    <property type="match status" value="1"/>
</dbReference>
<gene>
    <name evidence="5" type="ORF">SAMN05421543_12074</name>
</gene>
<feature type="non-terminal residue" evidence="5">
    <location>
        <position position="1"/>
    </location>
</feature>
<dbReference type="CDD" id="cd01189">
    <property type="entry name" value="INT_ICEBs1_C_like"/>
    <property type="match status" value="1"/>
</dbReference>
<evidence type="ECO:0000259" key="4">
    <source>
        <dbReference type="PROSITE" id="PS51898"/>
    </source>
</evidence>
<evidence type="ECO:0000256" key="1">
    <source>
        <dbReference type="ARBA" id="ARBA00022908"/>
    </source>
</evidence>
<dbReference type="GO" id="GO:0003677">
    <property type="term" value="F:DNA binding"/>
    <property type="evidence" value="ECO:0007669"/>
    <property type="project" value="UniProtKB-KW"/>
</dbReference>
<dbReference type="PANTHER" id="PTHR30349">
    <property type="entry name" value="PHAGE INTEGRASE-RELATED"/>
    <property type="match status" value="1"/>
</dbReference>
<keyword evidence="2" id="KW-0238">DNA-binding</keyword>
<dbReference type="RefSeq" id="WP_139234744.1">
    <property type="nucleotide sequence ID" value="NZ_FPBV01000020.1"/>
</dbReference>
<dbReference type="InterPro" id="IPR002104">
    <property type="entry name" value="Integrase_catalytic"/>
</dbReference>
<evidence type="ECO:0000256" key="3">
    <source>
        <dbReference type="ARBA" id="ARBA00023172"/>
    </source>
</evidence>
<dbReference type="InterPro" id="IPR011010">
    <property type="entry name" value="DNA_brk_join_enz"/>
</dbReference>
<dbReference type="EMBL" id="FPBV01000020">
    <property type="protein sequence ID" value="SFV02063.1"/>
    <property type="molecule type" value="Genomic_DNA"/>
</dbReference>
<feature type="domain" description="Tyr recombinase" evidence="4">
    <location>
        <begin position="119"/>
        <end position="320"/>
    </location>
</feature>
<dbReference type="STRING" id="392015.SAMN05421543_12074"/>
<dbReference type="Pfam" id="PF00589">
    <property type="entry name" value="Phage_integrase"/>
    <property type="match status" value="1"/>
</dbReference>
<name>A0A1I7KX57_9BACL</name>
<dbReference type="PANTHER" id="PTHR30349:SF91">
    <property type="entry name" value="INTA PROTEIN"/>
    <property type="match status" value="1"/>
</dbReference>
<dbReference type="Proteomes" id="UP000183508">
    <property type="component" value="Unassembled WGS sequence"/>
</dbReference>
<evidence type="ECO:0000313" key="6">
    <source>
        <dbReference type="Proteomes" id="UP000183508"/>
    </source>
</evidence>
<keyword evidence="1" id="KW-0229">DNA integration</keyword>
<dbReference type="GO" id="GO:0006310">
    <property type="term" value="P:DNA recombination"/>
    <property type="evidence" value="ECO:0007669"/>
    <property type="project" value="UniProtKB-KW"/>
</dbReference>
<dbReference type="Pfam" id="PF14659">
    <property type="entry name" value="Phage_int_SAM_3"/>
    <property type="match status" value="1"/>
</dbReference>
<dbReference type="PROSITE" id="PS51898">
    <property type="entry name" value="TYR_RECOMBINASE"/>
    <property type="match status" value="1"/>
</dbReference>
<dbReference type="InterPro" id="IPR010998">
    <property type="entry name" value="Integrase_recombinase_N"/>
</dbReference>
<dbReference type="OrthoDB" id="9803188at2"/>
<protein>
    <submittedName>
        <fullName evidence="5">Site-specific recombinase XerD</fullName>
    </submittedName>
</protein>
<accession>A0A1I7KX57</accession>
<dbReference type="InterPro" id="IPR050090">
    <property type="entry name" value="Tyrosine_recombinase_XerCD"/>
</dbReference>
<evidence type="ECO:0000256" key="2">
    <source>
        <dbReference type="ARBA" id="ARBA00023125"/>
    </source>
</evidence>
<dbReference type="InterPro" id="IPR004107">
    <property type="entry name" value="Integrase_SAM-like_N"/>
</dbReference>
<dbReference type="Gene3D" id="1.10.443.10">
    <property type="entry name" value="Intergrase catalytic core"/>
    <property type="match status" value="1"/>
</dbReference>
<keyword evidence="3" id="KW-0233">DNA recombination</keyword>
<dbReference type="AlphaFoldDB" id="A0A1I7KX57"/>
<evidence type="ECO:0000313" key="5">
    <source>
        <dbReference type="EMBL" id="SFV02063.1"/>
    </source>
</evidence>
<organism evidence="5 6">
    <name type="scientific">Alicyclobacillus macrosporangiidus</name>
    <dbReference type="NCBI Taxonomy" id="392015"/>
    <lineage>
        <taxon>Bacteria</taxon>
        <taxon>Bacillati</taxon>
        <taxon>Bacillota</taxon>
        <taxon>Bacilli</taxon>
        <taxon>Bacillales</taxon>
        <taxon>Alicyclobacillaceae</taxon>
        <taxon>Alicyclobacillus</taxon>
    </lineage>
</organism>